<feature type="compositionally biased region" description="Low complexity" evidence="3">
    <location>
        <begin position="57"/>
        <end position="75"/>
    </location>
</feature>
<dbReference type="EMBL" id="JAWXYG010000004">
    <property type="protein sequence ID" value="KAK4275081.1"/>
    <property type="molecule type" value="Genomic_DNA"/>
</dbReference>
<gene>
    <name evidence="5" type="ORF">QN277_018220</name>
</gene>
<dbReference type="InterPro" id="IPR036390">
    <property type="entry name" value="WH_DNA-bd_sf"/>
</dbReference>
<feature type="compositionally biased region" description="Polar residues" evidence="3">
    <location>
        <begin position="162"/>
        <end position="201"/>
    </location>
</feature>
<dbReference type="SUPFAM" id="SSF46785">
    <property type="entry name" value="Winged helix' DNA-binding domain"/>
    <property type="match status" value="1"/>
</dbReference>
<dbReference type="CDD" id="cd07323">
    <property type="entry name" value="LAM"/>
    <property type="match status" value="1"/>
</dbReference>
<evidence type="ECO:0000259" key="4">
    <source>
        <dbReference type="PROSITE" id="PS50961"/>
    </source>
</evidence>
<feature type="compositionally biased region" description="Polar residues" evidence="3">
    <location>
        <begin position="534"/>
        <end position="545"/>
    </location>
</feature>
<dbReference type="InterPro" id="IPR036388">
    <property type="entry name" value="WH-like_DNA-bd_sf"/>
</dbReference>
<organism evidence="5 6">
    <name type="scientific">Acacia crassicarpa</name>
    <name type="common">northern wattle</name>
    <dbReference type="NCBI Taxonomy" id="499986"/>
    <lineage>
        <taxon>Eukaryota</taxon>
        <taxon>Viridiplantae</taxon>
        <taxon>Streptophyta</taxon>
        <taxon>Embryophyta</taxon>
        <taxon>Tracheophyta</taxon>
        <taxon>Spermatophyta</taxon>
        <taxon>Magnoliopsida</taxon>
        <taxon>eudicotyledons</taxon>
        <taxon>Gunneridae</taxon>
        <taxon>Pentapetalae</taxon>
        <taxon>rosids</taxon>
        <taxon>fabids</taxon>
        <taxon>Fabales</taxon>
        <taxon>Fabaceae</taxon>
        <taxon>Caesalpinioideae</taxon>
        <taxon>mimosoid clade</taxon>
        <taxon>Acacieae</taxon>
        <taxon>Acacia</taxon>
    </lineage>
</organism>
<dbReference type="InterPro" id="IPR045180">
    <property type="entry name" value="La_dom_prot"/>
</dbReference>
<feature type="region of interest" description="Disordered" evidence="3">
    <location>
        <begin position="1"/>
        <end position="240"/>
    </location>
</feature>
<dbReference type="Pfam" id="PF05383">
    <property type="entry name" value="La"/>
    <property type="match status" value="1"/>
</dbReference>
<dbReference type="PANTHER" id="PTHR22792:SF155">
    <property type="entry name" value="LA-RELATED PROTEIN 1C-LIKE"/>
    <property type="match status" value="1"/>
</dbReference>
<dbReference type="GO" id="GO:0003723">
    <property type="term" value="F:RNA binding"/>
    <property type="evidence" value="ECO:0007669"/>
    <property type="project" value="UniProtKB-UniRule"/>
</dbReference>
<feature type="compositionally biased region" description="Pro residues" evidence="3">
    <location>
        <begin position="224"/>
        <end position="234"/>
    </location>
</feature>
<dbReference type="SMART" id="SM00715">
    <property type="entry name" value="LA"/>
    <property type="match status" value="1"/>
</dbReference>
<reference evidence="5" key="1">
    <citation type="submission" date="2023-10" db="EMBL/GenBank/DDBJ databases">
        <title>Chromosome-level genome of the transformable northern wattle, Acacia crassicarpa.</title>
        <authorList>
            <person name="Massaro I."/>
            <person name="Sinha N.R."/>
            <person name="Poethig S."/>
            <person name="Leichty A.R."/>
        </authorList>
    </citation>
    <scope>NUCLEOTIDE SEQUENCE</scope>
    <source>
        <strain evidence="5">Acra3RX</strain>
        <tissue evidence="5">Leaf</tissue>
    </source>
</reference>
<evidence type="ECO:0000313" key="5">
    <source>
        <dbReference type="EMBL" id="KAK4275081.1"/>
    </source>
</evidence>
<evidence type="ECO:0000256" key="2">
    <source>
        <dbReference type="PROSITE-ProRule" id="PRU00332"/>
    </source>
</evidence>
<feature type="compositionally biased region" description="Low complexity" evidence="3">
    <location>
        <begin position="141"/>
        <end position="161"/>
    </location>
</feature>
<dbReference type="PROSITE" id="PS50961">
    <property type="entry name" value="HTH_LA"/>
    <property type="match status" value="1"/>
</dbReference>
<protein>
    <recommendedName>
        <fullName evidence="4">HTH La-type RNA-binding domain-containing protein</fullName>
    </recommendedName>
</protein>
<dbReference type="Gene3D" id="1.10.10.10">
    <property type="entry name" value="Winged helix-like DNA-binding domain superfamily/Winged helix DNA-binding domain"/>
    <property type="match status" value="1"/>
</dbReference>
<keyword evidence="1 2" id="KW-0694">RNA-binding</keyword>
<feature type="compositionally biased region" description="Basic and acidic residues" evidence="3">
    <location>
        <begin position="294"/>
        <end position="312"/>
    </location>
</feature>
<feature type="compositionally biased region" description="Low complexity" evidence="3">
    <location>
        <begin position="83"/>
        <end position="112"/>
    </location>
</feature>
<feature type="region of interest" description="Disordered" evidence="3">
    <location>
        <begin position="533"/>
        <end position="555"/>
    </location>
</feature>
<feature type="region of interest" description="Disordered" evidence="3">
    <location>
        <begin position="280"/>
        <end position="317"/>
    </location>
</feature>
<evidence type="ECO:0000256" key="1">
    <source>
        <dbReference type="ARBA" id="ARBA00022884"/>
    </source>
</evidence>
<accession>A0AAE1MUN2</accession>
<proteinExistence type="predicted"/>
<keyword evidence="6" id="KW-1185">Reference proteome</keyword>
<name>A0AAE1MUN2_9FABA</name>
<feature type="domain" description="HTH La-type RNA-binding" evidence="4">
    <location>
        <begin position="390"/>
        <end position="485"/>
    </location>
</feature>
<feature type="compositionally biased region" description="Polar residues" evidence="3">
    <location>
        <begin position="1"/>
        <end position="24"/>
    </location>
</feature>
<dbReference type="Proteomes" id="UP001293593">
    <property type="component" value="Unassembled WGS sequence"/>
</dbReference>
<dbReference type="PANTHER" id="PTHR22792">
    <property type="entry name" value="LUPUS LA PROTEIN-RELATED"/>
    <property type="match status" value="1"/>
</dbReference>
<dbReference type="AlphaFoldDB" id="A0AAE1MUN2"/>
<evidence type="ECO:0000256" key="3">
    <source>
        <dbReference type="SAM" id="MobiDB-lite"/>
    </source>
</evidence>
<dbReference type="InterPro" id="IPR006630">
    <property type="entry name" value="La_HTH"/>
</dbReference>
<evidence type="ECO:0000313" key="6">
    <source>
        <dbReference type="Proteomes" id="UP001293593"/>
    </source>
</evidence>
<comment type="caution">
    <text evidence="5">The sequence shown here is derived from an EMBL/GenBank/DDBJ whole genome shotgun (WGS) entry which is preliminary data.</text>
</comment>
<sequence length="555" mass="59356">MVKAPDSSSNNHSPTAAGDTNSSKLPRKNLPSPWAQVVRGGESESLTGIQQTPPPSSSSAFSSSSSLSSLTTSVSDQPPPSDSTPMAASASPPPDNSNTAASDNSDASNSNAGRSKKTAWNKLANGDVEVSPVMGAVSWPALSKSSKASAKLSAESSSKASTDGSLPSSQAPVTSHTPHKQAASNAKPNSGTNHSTYNRQRSMMKRGGGSYIGAGPVQNSFSHPPQPPPPPPFPVLQIPPSGYNTVVPGVPDPSSRELIYQKSSWDPRPSVGGFMPVVNDNRNSSRRGNFAPHPRADGSYHNHYGGRRDQDRGNYANSRDAHVNHQRMPPRGLVRPLPPTPAAFVAPQPLAPFPNPVGFSEYYYIPTLPLEPLRGMPYFTHGPPQAMLLPVAESPPANMIVNQIDYYFSDDNLVKDGFLKSQMDEQGWVSISLIANFRRVKSLTTDIPPTSIIPWILESLRASTVVEVQGDKVRRRNEWKKWLRSSQPSVDSALPSPGGSNHNNLVVDFQKISLEESTIDKVTSSPVSDVYQARSVTKGSRQPQLPNGDAIGNAN</sequence>